<keyword evidence="1" id="KW-1133">Transmembrane helix</keyword>
<name>A0A1I1YYP6_9ACTN</name>
<dbReference type="OrthoDB" id="3258069at2"/>
<protein>
    <recommendedName>
        <fullName evidence="4">ABC transporter permease</fullName>
    </recommendedName>
</protein>
<dbReference type="Proteomes" id="UP000199323">
    <property type="component" value="Unassembled WGS sequence"/>
</dbReference>
<reference evidence="2 3" key="1">
    <citation type="submission" date="2016-10" db="EMBL/GenBank/DDBJ databases">
        <authorList>
            <person name="de Groot N.N."/>
        </authorList>
    </citation>
    <scope>NUCLEOTIDE SEQUENCE [LARGE SCALE GENOMIC DNA]</scope>
    <source>
        <strain evidence="2 3">CGMCC 4.3510</strain>
    </source>
</reference>
<accession>A0A1I1YYP6</accession>
<dbReference type="STRING" id="380248.SAMN05216251_102227"/>
<organism evidence="2 3">
    <name type="scientific">Actinacidiphila alni</name>
    <dbReference type="NCBI Taxonomy" id="380248"/>
    <lineage>
        <taxon>Bacteria</taxon>
        <taxon>Bacillati</taxon>
        <taxon>Actinomycetota</taxon>
        <taxon>Actinomycetes</taxon>
        <taxon>Kitasatosporales</taxon>
        <taxon>Streptomycetaceae</taxon>
        <taxon>Actinacidiphila</taxon>
    </lineage>
</organism>
<feature type="transmembrane region" description="Helical" evidence="1">
    <location>
        <begin position="674"/>
        <end position="696"/>
    </location>
</feature>
<feature type="transmembrane region" description="Helical" evidence="1">
    <location>
        <begin position="626"/>
        <end position="647"/>
    </location>
</feature>
<dbReference type="RefSeq" id="WP_093711934.1">
    <property type="nucleotide sequence ID" value="NZ_FONG01000002.1"/>
</dbReference>
<proteinExistence type="predicted"/>
<keyword evidence="1" id="KW-0812">Transmembrane</keyword>
<sequence>MRTTAPRGLAHHLLHTGHEAGRRAEAARTRFAALAVATLVLAVCLGALAFVHAAYTGKESRREARTPVRQTQETAAKHSTLWLVGSDALKGQRRFSVVDISPATANAPLPPGVDHWPGPGEAVLSPGLLKAGAHEGIATRYGKLAGVIGDDGLEDPGEWLAYVRPATPMKAERPIEPVIGFGPTAGQPSDGLEPGSARTDDKPEWMFQALISGLLIIPSLVLLFVAVRAGTENRERRGGLLDALGGRRRDRALLALGETARPALLGALASVPLIASSMLLDVRIPYVDYTVASADLRRHGLVALLAPLAALLLALGSVVLVDQIPGRMQANRPHRTGRAHWQRRIALLCPVAILVAARGPELAGANTTYHVWTVWTGLAAVVLTTPAAVAAVVAELGRLLERKGRERGWAGALVAGRRLSHYPAATTRLVAGVIVALIVFGQAVAWQGLFGAYNSQLEKALGSAATNIAEIGPKGPVTAGAMDSYLRRLPAGSAPVVLTGPEDPTRNPMVVRGDCPALRSLALPCPRTGARVDRITDHRLQELIRWNAAGGTFLEVLRTDRTDIARRSALDDGSSTLAILDVAGGGPPVPALKELSYRVLPRGAQVRFPGEEWLSNAAPDRDQGRWVRLCGVAGVGFLVLAVGLSGMAEFLRHGRALAPLTVLTGGYRVFRSSAAWAISAPLAVAGLLGAVITSWLARPIAMPGSTTYIPMGLMASATAVVLAISALFGLWAAHIAREQARDWHV</sequence>
<feature type="transmembrane region" description="Helical" evidence="1">
    <location>
        <begin position="341"/>
        <end position="360"/>
    </location>
</feature>
<feature type="transmembrane region" description="Helical" evidence="1">
    <location>
        <begin position="263"/>
        <end position="280"/>
    </location>
</feature>
<evidence type="ECO:0000313" key="3">
    <source>
        <dbReference type="Proteomes" id="UP000199323"/>
    </source>
</evidence>
<feature type="transmembrane region" description="Helical" evidence="1">
    <location>
        <begin position="708"/>
        <end position="733"/>
    </location>
</feature>
<gene>
    <name evidence="2" type="ORF">SAMN05216251_102227</name>
</gene>
<evidence type="ECO:0000256" key="1">
    <source>
        <dbReference type="SAM" id="Phobius"/>
    </source>
</evidence>
<keyword evidence="3" id="KW-1185">Reference proteome</keyword>
<feature type="transmembrane region" description="Helical" evidence="1">
    <location>
        <begin position="31"/>
        <end position="55"/>
    </location>
</feature>
<dbReference type="GO" id="GO:0005886">
    <property type="term" value="C:plasma membrane"/>
    <property type="evidence" value="ECO:0007669"/>
    <property type="project" value="UniProtKB-SubCell"/>
</dbReference>
<evidence type="ECO:0000313" key="2">
    <source>
        <dbReference type="EMBL" id="SFE24098.1"/>
    </source>
</evidence>
<feature type="transmembrane region" description="Helical" evidence="1">
    <location>
        <begin position="300"/>
        <end position="321"/>
    </location>
</feature>
<feature type="transmembrane region" description="Helical" evidence="1">
    <location>
        <begin position="372"/>
        <end position="397"/>
    </location>
</feature>
<dbReference type="AlphaFoldDB" id="A0A1I1YYP6"/>
<evidence type="ECO:0008006" key="4">
    <source>
        <dbReference type="Google" id="ProtNLM"/>
    </source>
</evidence>
<feature type="transmembrane region" description="Helical" evidence="1">
    <location>
        <begin position="205"/>
        <end position="227"/>
    </location>
</feature>
<feature type="transmembrane region" description="Helical" evidence="1">
    <location>
        <begin position="429"/>
        <end position="449"/>
    </location>
</feature>
<keyword evidence="1" id="KW-0472">Membrane</keyword>
<dbReference type="EMBL" id="FONG01000002">
    <property type="protein sequence ID" value="SFE24098.1"/>
    <property type="molecule type" value="Genomic_DNA"/>
</dbReference>